<accession>A0ABV5TBG7</accession>
<keyword evidence="3" id="KW-1185">Reference proteome</keyword>
<sequence>MTAPATGLGTVPVTPLDRGTGQERPRDPGDRPEAAPDRGPDRGPGQGPDRGPDLERLRAAVGEFARYGAADRSWERLLLATGPRVDPALAAHRRALLAWLNAWGCRLRYPRDGEPDVFGTETAAWWDRWKERLPGRDTTLATLGDAQIDVLGACYADLSAMRAAPGARPRSLGPTAATKMLHALRPEALMPWDAAIADALHGSRTADAYRAHLRLGREWARRLLAEAGLGERELAVRLGRPGRPLAKMLDDYCYLSFTAAT</sequence>
<comment type="caution">
    <text evidence="2">The sequence shown here is derived from an EMBL/GenBank/DDBJ whole genome shotgun (WGS) entry which is preliminary data.</text>
</comment>
<protein>
    <submittedName>
        <fullName evidence="2">Uncharacterized protein</fullName>
    </submittedName>
</protein>
<proteinExistence type="predicted"/>
<name>A0ABV5TBG7_9ACTN</name>
<feature type="compositionally biased region" description="Basic and acidic residues" evidence="1">
    <location>
        <begin position="20"/>
        <end position="41"/>
    </location>
</feature>
<feature type="region of interest" description="Disordered" evidence="1">
    <location>
        <begin position="1"/>
        <end position="53"/>
    </location>
</feature>
<evidence type="ECO:0000256" key="1">
    <source>
        <dbReference type="SAM" id="MobiDB-lite"/>
    </source>
</evidence>
<reference evidence="2 3" key="1">
    <citation type="submission" date="2024-09" db="EMBL/GenBank/DDBJ databases">
        <authorList>
            <person name="Sun Q."/>
            <person name="Mori K."/>
        </authorList>
    </citation>
    <scope>NUCLEOTIDE SEQUENCE [LARGE SCALE GENOMIC DNA]</scope>
    <source>
        <strain evidence="2 3">JCM 3028</strain>
    </source>
</reference>
<gene>
    <name evidence="2" type="ORF">ACFFRH_12305</name>
</gene>
<dbReference type="RefSeq" id="WP_344748403.1">
    <property type="nucleotide sequence ID" value="NZ_BAAAWW010000157.1"/>
</dbReference>
<dbReference type="EMBL" id="JBHMBS010000005">
    <property type="protein sequence ID" value="MFB9676271.1"/>
    <property type="molecule type" value="Genomic_DNA"/>
</dbReference>
<evidence type="ECO:0000313" key="3">
    <source>
        <dbReference type="Proteomes" id="UP001589610"/>
    </source>
</evidence>
<organism evidence="2 3">
    <name type="scientific">Streptosporangium vulgare</name>
    <dbReference type="NCBI Taxonomy" id="46190"/>
    <lineage>
        <taxon>Bacteria</taxon>
        <taxon>Bacillati</taxon>
        <taxon>Actinomycetota</taxon>
        <taxon>Actinomycetes</taxon>
        <taxon>Streptosporangiales</taxon>
        <taxon>Streptosporangiaceae</taxon>
        <taxon>Streptosporangium</taxon>
    </lineage>
</organism>
<dbReference type="Proteomes" id="UP001589610">
    <property type="component" value="Unassembled WGS sequence"/>
</dbReference>
<evidence type="ECO:0000313" key="2">
    <source>
        <dbReference type="EMBL" id="MFB9676271.1"/>
    </source>
</evidence>